<protein>
    <recommendedName>
        <fullName evidence="1">BTB domain-containing protein</fullName>
    </recommendedName>
</protein>
<accession>A0A0C9SS21</accession>
<feature type="domain" description="BTB" evidence="1">
    <location>
        <begin position="294"/>
        <end position="391"/>
    </location>
</feature>
<dbReference type="OrthoDB" id="3184970at2759"/>
<evidence type="ECO:0000259" key="1">
    <source>
        <dbReference type="Pfam" id="PF00651"/>
    </source>
</evidence>
<gene>
    <name evidence="2" type="ORF">PLICRDRAFT_45358</name>
</gene>
<evidence type="ECO:0000313" key="2">
    <source>
        <dbReference type="EMBL" id="KII85202.1"/>
    </source>
</evidence>
<dbReference type="Proteomes" id="UP000053263">
    <property type="component" value="Unassembled WGS sequence"/>
</dbReference>
<proteinExistence type="predicted"/>
<sequence>MSTADHSKSPKDSTSARFSATDHDIVLISNDRVAFNFYRKNIKVHSVGFLNTDTKDTNPLATSNAEEPSSVVIDTIAVDETSKTLDLLLQFMSRQLPPSLEGLPFVDMVALAEAVNKYGVYSALPACQDRMRSILPEHSLDILAHAVKYGHVDLADYSAPFTIKMPPEEVGEALARLPSLLAVSWACYREQWNVILARASRSLKTLSLGAKTGSCAGCRKSIRAIALELLEGLRSVQAMSDFSCASDDQSFWHSKWCISLKSEIDAVKKFSSFSQHLYPKKQVLDFFNVWRDEYDVVLQSSDGVQFRFSKENLAVHSESFGGANSATCTQDKPEIVSLGESSKALELLLRFMSRLPQPDLSGILFEDLADLAEAVEKYEVYTALVPCRKAMQLAMPDHPLPVMGWAIRHGHLSIADQAAKRAVPLSPDTVRTQLKSFPMEYALALTLYREGWVSALHAAYRQLVKSCSVDCACCRTTAASRISLQLGGDSASLLKIYGICCTVKDSGLCTECKVRVTTWRDEVNKVVQGVPKLSSYL</sequence>
<evidence type="ECO:0000313" key="3">
    <source>
        <dbReference type="Proteomes" id="UP000053263"/>
    </source>
</evidence>
<organism evidence="2 3">
    <name type="scientific">Plicaturopsis crispa FD-325 SS-3</name>
    <dbReference type="NCBI Taxonomy" id="944288"/>
    <lineage>
        <taxon>Eukaryota</taxon>
        <taxon>Fungi</taxon>
        <taxon>Dikarya</taxon>
        <taxon>Basidiomycota</taxon>
        <taxon>Agaricomycotina</taxon>
        <taxon>Agaricomycetes</taxon>
        <taxon>Agaricomycetidae</taxon>
        <taxon>Amylocorticiales</taxon>
        <taxon>Amylocorticiaceae</taxon>
        <taxon>Plicatura</taxon>
        <taxon>Plicaturopsis crispa</taxon>
    </lineage>
</organism>
<name>A0A0C9SS21_PLICR</name>
<dbReference type="Pfam" id="PF00651">
    <property type="entry name" value="BTB"/>
    <property type="match status" value="1"/>
</dbReference>
<dbReference type="InterPro" id="IPR000210">
    <property type="entry name" value="BTB/POZ_dom"/>
</dbReference>
<dbReference type="EMBL" id="KN832568">
    <property type="protein sequence ID" value="KII85202.1"/>
    <property type="molecule type" value="Genomic_DNA"/>
</dbReference>
<dbReference type="HOGENOM" id="CLU_507266_0_0_1"/>
<reference evidence="2 3" key="1">
    <citation type="submission" date="2014-06" db="EMBL/GenBank/DDBJ databases">
        <title>Evolutionary Origins and Diversification of the Mycorrhizal Mutualists.</title>
        <authorList>
            <consortium name="DOE Joint Genome Institute"/>
            <consortium name="Mycorrhizal Genomics Consortium"/>
            <person name="Kohler A."/>
            <person name="Kuo A."/>
            <person name="Nagy L.G."/>
            <person name="Floudas D."/>
            <person name="Copeland A."/>
            <person name="Barry K.W."/>
            <person name="Cichocki N."/>
            <person name="Veneault-Fourrey C."/>
            <person name="LaButti K."/>
            <person name="Lindquist E.A."/>
            <person name="Lipzen A."/>
            <person name="Lundell T."/>
            <person name="Morin E."/>
            <person name="Murat C."/>
            <person name="Riley R."/>
            <person name="Ohm R."/>
            <person name="Sun H."/>
            <person name="Tunlid A."/>
            <person name="Henrissat B."/>
            <person name="Grigoriev I.V."/>
            <person name="Hibbett D.S."/>
            <person name="Martin F."/>
        </authorList>
    </citation>
    <scope>NUCLEOTIDE SEQUENCE [LARGE SCALE GENOMIC DNA]</scope>
    <source>
        <strain evidence="2 3">FD-325 SS-3</strain>
    </source>
</reference>
<keyword evidence="3" id="KW-1185">Reference proteome</keyword>
<dbReference type="AlphaFoldDB" id="A0A0C9SS21"/>